<feature type="domain" description="PPIase FKBP-type" evidence="7">
    <location>
        <begin position="335"/>
        <end position="424"/>
    </location>
</feature>
<comment type="catalytic activity">
    <reaction evidence="4">
        <text>[protein]-peptidylproline (omega=180) = [protein]-peptidylproline (omega=0)</text>
        <dbReference type="Rhea" id="RHEA:16237"/>
        <dbReference type="Rhea" id="RHEA-COMP:10747"/>
        <dbReference type="Rhea" id="RHEA-COMP:10748"/>
        <dbReference type="ChEBI" id="CHEBI:83833"/>
        <dbReference type="ChEBI" id="CHEBI:83834"/>
        <dbReference type="EC" id="5.2.1.8"/>
    </reaction>
</comment>
<dbReference type="GO" id="GO:0034587">
    <property type="term" value="P:piRNA processing"/>
    <property type="evidence" value="ECO:0007669"/>
    <property type="project" value="TreeGrafter"/>
</dbReference>
<dbReference type="EMBL" id="OB793220">
    <property type="protein sequence ID" value="CAD7426554.1"/>
    <property type="molecule type" value="Genomic_DNA"/>
</dbReference>
<evidence type="ECO:0000256" key="4">
    <source>
        <dbReference type="PROSITE-ProRule" id="PRU00277"/>
    </source>
</evidence>
<dbReference type="SUPFAM" id="SSF48452">
    <property type="entry name" value="TPR-like"/>
    <property type="match status" value="1"/>
</dbReference>
<evidence type="ECO:0000256" key="5">
    <source>
        <dbReference type="PROSITE-ProRule" id="PRU00339"/>
    </source>
</evidence>
<protein>
    <recommendedName>
        <fullName evidence="4">peptidylprolyl isomerase</fullName>
        <ecNumber evidence="4">5.2.1.8</ecNumber>
    </recommendedName>
</protein>
<keyword evidence="2" id="KW-0677">Repeat</keyword>
<name>A0A7R9E366_9NEOP</name>
<dbReference type="AlphaFoldDB" id="A0A7R9E366"/>
<dbReference type="PROSITE" id="PS50059">
    <property type="entry name" value="FKBP_PPIASE"/>
    <property type="match status" value="1"/>
</dbReference>
<dbReference type="InterPro" id="IPR042282">
    <property type="entry name" value="FKBP6/shu"/>
</dbReference>
<dbReference type="GO" id="GO:0005737">
    <property type="term" value="C:cytoplasm"/>
    <property type="evidence" value="ECO:0007669"/>
    <property type="project" value="TreeGrafter"/>
</dbReference>
<organism evidence="8">
    <name type="scientific">Timema monikensis</name>
    <dbReference type="NCBI Taxonomy" id="170555"/>
    <lineage>
        <taxon>Eukaryota</taxon>
        <taxon>Metazoa</taxon>
        <taxon>Ecdysozoa</taxon>
        <taxon>Arthropoda</taxon>
        <taxon>Hexapoda</taxon>
        <taxon>Insecta</taxon>
        <taxon>Pterygota</taxon>
        <taxon>Neoptera</taxon>
        <taxon>Polyneoptera</taxon>
        <taxon>Phasmatodea</taxon>
        <taxon>Timematodea</taxon>
        <taxon>Timematoidea</taxon>
        <taxon>Timematidae</taxon>
        <taxon>Timema</taxon>
    </lineage>
</organism>
<dbReference type="SMART" id="SM00028">
    <property type="entry name" value="TPR"/>
    <property type="match status" value="2"/>
</dbReference>
<gene>
    <name evidence="8" type="ORF">TMSB3V08_LOCUS3436</name>
</gene>
<evidence type="ECO:0000259" key="7">
    <source>
        <dbReference type="PROSITE" id="PS50059"/>
    </source>
</evidence>
<keyword evidence="4" id="KW-0697">Rotamase</keyword>
<dbReference type="EC" id="5.2.1.8" evidence="4"/>
<dbReference type="InterPro" id="IPR013105">
    <property type="entry name" value="TPR_2"/>
</dbReference>
<proteinExistence type="inferred from homology"/>
<dbReference type="GO" id="GO:0003755">
    <property type="term" value="F:peptidyl-prolyl cis-trans isomerase activity"/>
    <property type="evidence" value="ECO:0007669"/>
    <property type="project" value="UniProtKB-KW"/>
</dbReference>
<keyword evidence="3 5" id="KW-0802">TPR repeat</keyword>
<sequence length="681" mass="75372">MDIIDDDIYISDIEEERIPETRLKTGINLSLHPNINSTITKPVPTTSSVRLHPNINSTITKPVPTTSSVRLHPNINSTITKPVTTTFSVKLNPGINSTITKPVPTTSSVRLHPNINSTITKPVPTTSSVRLHPNINSTITKPVPTTFIVRLNPSINLTITKPVPTTFSVRLHPSINSTIIKPVPTTFIVRLNPSINLTITKPVPTTFSVRLHPSINSTIIKPVPTTFIVRLNPSINSTITKPVSTTFSVRLHPSINSTITKPVPTTFSVGLHPSINSTITKPVPTTFSVRLHPSINSTIIKPVPTTSSVRLHPSINSTITKPILKAGEGPQVPEGASVTVHYNAYLEFNEEPYDSTYMRGKPETFRLNAYQLIQGLEIGIATMKKKEKSQFLISPELAYKELGVPPRIPGNSELLIEVELISFLDDQAANLMDSESAKPQTFKDFYKAAQGNITGGNDAFTNNNIRLAIKKYNTALNILENRCKLSNDEEESKQQKLVVKVCVNLAVCYNKLGLSKQACVKCHNALYHDRKNAKALFNYGRALLMLGDYDEAHRRLTAALKLAPNDTSISEELILLKEKKNKFQVSEKQMMQRMFSSKPSATKSNEKIETAKVSEHFYETVKKTLDDLLSSQNKVMTLPSGLTAQEEVCLRKEAEKRDMKVIITSQSGGNVISIVKKDDKE</sequence>
<dbReference type="PANTHER" id="PTHR46674">
    <property type="entry name" value="INACTIVE PEPTIDYL-PROLYL CIS-TRANS ISOMERASE FKBP6"/>
    <property type="match status" value="1"/>
</dbReference>
<evidence type="ECO:0000256" key="3">
    <source>
        <dbReference type="ARBA" id="ARBA00022803"/>
    </source>
</evidence>
<dbReference type="InterPro" id="IPR046357">
    <property type="entry name" value="PPIase_dom_sf"/>
</dbReference>
<dbReference type="Pfam" id="PF07719">
    <property type="entry name" value="TPR_2"/>
    <property type="match status" value="1"/>
</dbReference>
<feature type="repeat" description="TPR" evidence="5">
    <location>
        <begin position="533"/>
        <end position="566"/>
    </location>
</feature>
<dbReference type="InterPro" id="IPR019734">
    <property type="entry name" value="TPR_rpt"/>
</dbReference>
<dbReference type="Gene3D" id="3.10.50.40">
    <property type="match status" value="1"/>
</dbReference>
<dbReference type="Gene3D" id="1.25.40.10">
    <property type="entry name" value="Tetratricopeptide repeat domain"/>
    <property type="match status" value="1"/>
</dbReference>
<evidence type="ECO:0000256" key="1">
    <source>
        <dbReference type="ARBA" id="ARBA00009648"/>
    </source>
</evidence>
<keyword evidence="6" id="KW-0175">Coiled coil</keyword>
<comment type="similarity">
    <text evidence="1">Belongs to the FKBP6 family.</text>
</comment>
<dbReference type="PROSITE" id="PS50293">
    <property type="entry name" value="TPR_REGION"/>
    <property type="match status" value="1"/>
</dbReference>
<dbReference type="Pfam" id="PF00254">
    <property type="entry name" value="FKBP_C"/>
    <property type="match status" value="1"/>
</dbReference>
<dbReference type="PROSITE" id="PS50005">
    <property type="entry name" value="TPR"/>
    <property type="match status" value="1"/>
</dbReference>
<evidence type="ECO:0000256" key="6">
    <source>
        <dbReference type="SAM" id="Coils"/>
    </source>
</evidence>
<dbReference type="GO" id="GO:0007283">
    <property type="term" value="P:spermatogenesis"/>
    <property type="evidence" value="ECO:0007669"/>
    <property type="project" value="TreeGrafter"/>
</dbReference>
<evidence type="ECO:0000256" key="2">
    <source>
        <dbReference type="ARBA" id="ARBA00022737"/>
    </source>
</evidence>
<dbReference type="InterPro" id="IPR001179">
    <property type="entry name" value="PPIase_FKBP_dom"/>
</dbReference>
<accession>A0A7R9E366</accession>
<reference evidence="8" key="1">
    <citation type="submission" date="2020-11" db="EMBL/GenBank/DDBJ databases">
        <authorList>
            <person name="Tran Van P."/>
        </authorList>
    </citation>
    <scope>NUCLEOTIDE SEQUENCE</scope>
</reference>
<feature type="coiled-coil region" evidence="6">
    <location>
        <begin position="462"/>
        <end position="496"/>
    </location>
</feature>
<dbReference type="InterPro" id="IPR011990">
    <property type="entry name" value="TPR-like_helical_dom_sf"/>
</dbReference>
<dbReference type="PANTHER" id="PTHR46674:SF1">
    <property type="entry name" value="INACTIVE PEPTIDYL-PROLYL CIS-TRANS ISOMERASE FKBP6"/>
    <property type="match status" value="1"/>
</dbReference>
<dbReference type="SUPFAM" id="SSF54534">
    <property type="entry name" value="FKBP-like"/>
    <property type="match status" value="1"/>
</dbReference>
<dbReference type="GO" id="GO:0051879">
    <property type="term" value="F:Hsp90 protein binding"/>
    <property type="evidence" value="ECO:0007669"/>
    <property type="project" value="TreeGrafter"/>
</dbReference>
<keyword evidence="4" id="KW-0413">Isomerase</keyword>
<evidence type="ECO:0000313" key="8">
    <source>
        <dbReference type="EMBL" id="CAD7426554.1"/>
    </source>
</evidence>